<keyword evidence="1" id="KW-1133">Transmembrane helix</keyword>
<dbReference type="Proteomes" id="UP001241988">
    <property type="component" value="Unassembled WGS sequence"/>
</dbReference>
<dbReference type="EMBL" id="JAUSWB010000001">
    <property type="protein sequence ID" value="MDQ0427317.1"/>
    <property type="molecule type" value="Genomic_DNA"/>
</dbReference>
<dbReference type="RefSeq" id="WP_308785637.1">
    <property type="nucleotide sequence ID" value="NZ_JAUSWB010000001.1"/>
</dbReference>
<proteinExistence type="predicted"/>
<comment type="caution">
    <text evidence="2">The sequence shown here is derived from an EMBL/GenBank/DDBJ whole genome shotgun (WGS) entry which is preliminary data.</text>
</comment>
<protein>
    <submittedName>
        <fullName evidence="2">CXXC-20-CXXC protein</fullName>
    </submittedName>
</protein>
<evidence type="ECO:0000313" key="2">
    <source>
        <dbReference type="EMBL" id="MDQ0427317.1"/>
    </source>
</evidence>
<organism evidence="2 3">
    <name type="scientific">Planomicrobium stackebrandtii</name>
    <dbReference type="NCBI Taxonomy" id="253160"/>
    <lineage>
        <taxon>Bacteria</taxon>
        <taxon>Bacillati</taxon>
        <taxon>Bacillota</taxon>
        <taxon>Bacilli</taxon>
        <taxon>Bacillales</taxon>
        <taxon>Caryophanaceae</taxon>
        <taxon>Planomicrobium</taxon>
    </lineage>
</organism>
<feature type="transmembrane region" description="Helical" evidence="1">
    <location>
        <begin position="51"/>
        <end position="68"/>
    </location>
</feature>
<feature type="transmembrane region" description="Helical" evidence="1">
    <location>
        <begin position="74"/>
        <end position="94"/>
    </location>
</feature>
<evidence type="ECO:0000256" key="1">
    <source>
        <dbReference type="SAM" id="Phobius"/>
    </source>
</evidence>
<evidence type="ECO:0000313" key="3">
    <source>
        <dbReference type="Proteomes" id="UP001241988"/>
    </source>
</evidence>
<keyword evidence="3" id="KW-1185">Reference proteome</keyword>
<dbReference type="InterPro" id="IPR026369">
    <property type="entry name" value="CxxC_20_CxxC"/>
</dbReference>
<keyword evidence="1" id="KW-0472">Membrane</keyword>
<keyword evidence="1" id="KW-0812">Transmembrane</keyword>
<gene>
    <name evidence="2" type="ORF">QOZ98_000142</name>
</gene>
<accession>A0ABU0GPQ9</accession>
<dbReference type="NCBIfam" id="TIGR04104">
    <property type="entry name" value="cxxc_20_cxxc"/>
    <property type="match status" value="1"/>
</dbReference>
<reference evidence="2 3" key="1">
    <citation type="submission" date="2023-07" db="EMBL/GenBank/DDBJ databases">
        <title>Genomic Encyclopedia of Type Strains, Phase IV (KMG-IV): sequencing the most valuable type-strain genomes for metagenomic binning, comparative biology and taxonomic classification.</title>
        <authorList>
            <person name="Goeker M."/>
        </authorList>
    </citation>
    <scope>NUCLEOTIDE SEQUENCE [LARGE SCALE GENOMIC DNA]</scope>
    <source>
        <strain evidence="2 3">DSM 16419</strain>
    </source>
</reference>
<name>A0ABU0GPQ9_9BACL</name>
<sequence>MKGMNVMPSCQNCNCQWSWIETLKLSFKGNKLCSNCSKRQYVSVKSRTGPYFFYMIPVVILVASGSLFDWVQVFYILSGILLVLFLLVILPFTIKLSNKQEPLW</sequence>